<evidence type="ECO:0000313" key="1">
    <source>
        <dbReference type="EMBL" id="KZF19634.1"/>
    </source>
</evidence>
<dbReference type="GeneID" id="28898526"/>
<dbReference type="RefSeq" id="XP_018185189.1">
    <property type="nucleotide sequence ID" value="XM_018333389.1"/>
</dbReference>
<evidence type="ECO:0000313" key="2">
    <source>
        <dbReference type="Proteomes" id="UP000076632"/>
    </source>
</evidence>
<keyword evidence="2" id="KW-1185">Reference proteome</keyword>
<name>A0A164ZWU1_XYLHT</name>
<sequence length="54" mass="6236">MYEPLLLSWKASQFREITKASQFKAEAEAAEHASLWVLPTWIGRFTVPTQNRSL</sequence>
<dbReference type="AlphaFoldDB" id="A0A164ZWU1"/>
<proteinExistence type="predicted"/>
<dbReference type="Proteomes" id="UP000076632">
    <property type="component" value="Unassembled WGS sequence"/>
</dbReference>
<dbReference type="EMBL" id="KV407465">
    <property type="protein sequence ID" value="KZF19634.1"/>
    <property type="molecule type" value="Genomic_DNA"/>
</dbReference>
<protein>
    <submittedName>
        <fullName evidence="1">Uncharacterized protein</fullName>
    </submittedName>
</protein>
<organism evidence="1 2">
    <name type="scientific">Xylona heveae (strain CBS 132557 / TC161)</name>
    <dbReference type="NCBI Taxonomy" id="1328760"/>
    <lineage>
        <taxon>Eukaryota</taxon>
        <taxon>Fungi</taxon>
        <taxon>Dikarya</taxon>
        <taxon>Ascomycota</taxon>
        <taxon>Pezizomycotina</taxon>
        <taxon>Xylonomycetes</taxon>
        <taxon>Xylonales</taxon>
        <taxon>Xylonaceae</taxon>
        <taxon>Xylona</taxon>
    </lineage>
</organism>
<reference evidence="1 2" key="1">
    <citation type="journal article" date="2016" name="Fungal Biol.">
        <title>The genome of Xylona heveae provides a window into fungal endophytism.</title>
        <authorList>
            <person name="Gazis R."/>
            <person name="Kuo A."/>
            <person name="Riley R."/>
            <person name="LaButti K."/>
            <person name="Lipzen A."/>
            <person name="Lin J."/>
            <person name="Amirebrahimi M."/>
            <person name="Hesse C.N."/>
            <person name="Spatafora J.W."/>
            <person name="Henrissat B."/>
            <person name="Hainaut M."/>
            <person name="Grigoriev I.V."/>
            <person name="Hibbett D.S."/>
        </authorList>
    </citation>
    <scope>NUCLEOTIDE SEQUENCE [LARGE SCALE GENOMIC DNA]</scope>
    <source>
        <strain evidence="1 2">TC161</strain>
    </source>
</reference>
<accession>A0A164ZWU1</accession>
<dbReference type="InParanoid" id="A0A164ZWU1"/>
<gene>
    <name evidence="1" type="ORF">L228DRAFT_250680</name>
</gene>